<proteinExistence type="predicted"/>
<protein>
    <submittedName>
        <fullName evidence="1">Uncharacterized protein</fullName>
    </submittedName>
</protein>
<keyword evidence="2" id="KW-1185">Reference proteome</keyword>
<evidence type="ECO:0000313" key="2">
    <source>
        <dbReference type="Proteomes" id="UP001168338"/>
    </source>
</evidence>
<dbReference type="Proteomes" id="UP001168338">
    <property type="component" value="Unassembled WGS sequence"/>
</dbReference>
<reference evidence="1" key="1">
    <citation type="submission" date="2019-05" db="EMBL/GenBank/DDBJ databases">
        <title>Methanoculleus sp. FWC-SCC1, a methanogenic archaeon isolated from deep marine cold seep.</title>
        <authorList>
            <person name="Chen Y.-W."/>
            <person name="Chen S.-C."/>
            <person name="Teng N.-H."/>
            <person name="Lai M.-C."/>
        </authorList>
    </citation>
    <scope>NUCLEOTIDE SEQUENCE</scope>
    <source>
        <strain evidence="1">FWC-SCC1</strain>
    </source>
</reference>
<dbReference type="RefSeq" id="WP_301663470.1">
    <property type="nucleotide sequence ID" value="NZ_VCYH01000003.1"/>
</dbReference>
<accession>A0ABT8M8V6</accession>
<dbReference type="EMBL" id="VCYH01000003">
    <property type="protein sequence ID" value="MDN7024371.1"/>
    <property type="molecule type" value="Genomic_DNA"/>
</dbReference>
<name>A0ABT8M8V6_9EURY</name>
<comment type="caution">
    <text evidence="1">The sequence shown here is derived from an EMBL/GenBank/DDBJ whole genome shotgun (WGS) entry which is preliminary data.</text>
</comment>
<organism evidence="1 2">
    <name type="scientific">Methanoculleus frigidifontis</name>
    <dbReference type="NCBI Taxonomy" id="2584085"/>
    <lineage>
        <taxon>Archaea</taxon>
        <taxon>Methanobacteriati</taxon>
        <taxon>Methanobacteriota</taxon>
        <taxon>Stenosarchaea group</taxon>
        <taxon>Methanomicrobia</taxon>
        <taxon>Methanomicrobiales</taxon>
        <taxon>Methanomicrobiaceae</taxon>
        <taxon>Methanoculleus</taxon>
    </lineage>
</organism>
<sequence>MAFGFEPRNEHRACYASAEPIIPGRELEALSCSGALISSDEFGEGNARGVSAPQMEDTILTFPPFGPSIDHTAGTA</sequence>
<gene>
    <name evidence="1" type="ORF">FGU65_05605</name>
</gene>
<evidence type="ECO:0000313" key="1">
    <source>
        <dbReference type="EMBL" id="MDN7024371.1"/>
    </source>
</evidence>